<dbReference type="SUPFAM" id="SSF54518">
    <property type="entry name" value="Tubby C-terminal domain-like"/>
    <property type="match status" value="1"/>
</dbReference>
<evidence type="ECO:0000313" key="2">
    <source>
        <dbReference type="Proteomes" id="UP001236569"/>
    </source>
</evidence>
<proteinExistence type="predicted"/>
<dbReference type="RefSeq" id="WP_283368671.1">
    <property type="nucleotide sequence ID" value="NZ_JASHID010000002.1"/>
</dbReference>
<dbReference type="Pfam" id="PF04525">
    <property type="entry name" value="LOR"/>
    <property type="match status" value="1"/>
</dbReference>
<gene>
    <name evidence="1" type="ORF">QM480_03475</name>
</gene>
<organism evidence="1 2">
    <name type="scientific">Flectobacillus longus</name>
    <dbReference type="NCBI Taxonomy" id="2984207"/>
    <lineage>
        <taxon>Bacteria</taxon>
        <taxon>Pseudomonadati</taxon>
        <taxon>Bacteroidota</taxon>
        <taxon>Cytophagia</taxon>
        <taxon>Cytophagales</taxon>
        <taxon>Flectobacillaceae</taxon>
        <taxon>Flectobacillus</taxon>
    </lineage>
</organism>
<reference evidence="1 2" key="1">
    <citation type="submission" date="2023-05" db="EMBL/GenBank/DDBJ databases">
        <title>Novel species of genus Flectobacillus isolated from stream in China.</title>
        <authorList>
            <person name="Lu H."/>
        </authorList>
    </citation>
    <scope>NUCLEOTIDE SEQUENCE [LARGE SCALE GENOMIC DNA]</scope>
    <source>
        <strain evidence="1 2">DC10W</strain>
    </source>
</reference>
<dbReference type="EMBL" id="JASHID010000002">
    <property type="protein sequence ID" value="MDI9863371.1"/>
    <property type="molecule type" value="Genomic_DNA"/>
</dbReference>
<evidence type="ECO:0008006" key="3">
    <source>
        <dbReference type="Google" id="ProtNLM"/>
    </source>
</evidence>
<dbReference type="InterPro" id="IPR025659">
    <property type="entry name" value="Tubby-like_C"/>
</dbReference>
<comment type="caution">
    <text evidence="1">The sequence shown here is derived from an EMBL/GenBank/DDBJ whole genome shotgun (WGS) entry which is preliminary data.</text>
</comment>
<keyword evidence="2" id="KW-1185">Reference proteome</keyword>
<accession>A0ABT6YIF0</accession>
<dbReference type="InterPro" id="IPR007612">
    <property type="entry name" value="LOR"/>
</dbReference>
<sequence>MEVDIHQKKISFCDEYQINVDGQPMYFAASKPFRWLTKMSLFANGVERARYTLFQKWDFLNASFNLVRWDGNILRFRTQSFWKNHYTCQVGADLYDIYGHTGRKHSIFKNDIQVGWWDKDAVSWFDGDNYKIIADKDSDYELIISFCLILDSAYSNNSKRKTVTIDFGNIGFQAREFDTTWQPKF</sequence>
<name>A0ABT6YIF0_9BACT</name>
<evidence type="ECO:0000313" key="1">
    <source>
        <dbReference type="EMBL" id="MDI9863371.1"/>
    </source>
</evidence>
<protein>
    <recommendedName>
        <fullName evidence="3">DUF2804 domain-containing protein</fullName>
    </recommendedName>
</protein>
<dbReference type="Proteomes" id="UP001236569">
    <property type="component" value="Unassembled WGS sequence"/>
</dbReference>